<reference evidence="3" key="1">
    <citation type="journal article" date="2019" name="Int. J. Syst. Evol. Microbiol.">
        <title>The Global Catalogue of Microorganisms (GCM) 10K type strain sequencing project: providing services to taxonomists for standard genome sequencing and annotation.</title>
        <authorList>
            <consortium name="The Broad Institute Genomics Platform"/>
            <consortium name="The Broad Institute Genome Sequencing Center for Infectious Disease"/>
            <person name="Wu L."/>
            <person name="Ma J."/>
        </authorList>
    </citation>
    <scope>NUCLEOTIDE SEQUENCE [LARGE SCALE GENOMIC DNA]</scope>
    <source>
        <strain evidence="3">CCUG 60023</strain>
    </source>
</reference>
<evidence type="ECO:0000256" key="1">
    <source>
        <dbReference type="SAM" id="Coils"/>
    </source>
</evidence>
<organism evidence="2 3">
    <name type="scientific">Pseudahrensia aquimaris</name>
    <dbReference type="NCBI Taxonomy" id="744461"/>
    <lineage>
        <taxon>Bacteria</taxon>
        <taxon>Pseudomonadati</taxon>
        <taxon>Pseudomonadota</taxon>
        <taxon>Alphaproteobacteria</taxon>
        <taxon>Hyphomicrobiales</taxon>
        <taxon>Ahrensiaceae</taxon>
        <taxon>Pseudahrensia</taxon>
    </lineage>
</organism>
<feature type="coiled-coil region" evidence="1">
    <location>
        <begin position="53"/>
        <end position="87"/>
    </location>
</feature>
<dbReference type="Pfam" id="PF04380">
    <property type="entry name" value="BMFP"/>
    <property type="match status" value="1"/>
</dbReference>
<dbReference type="Proteomes" id="UP001597101">
    <property type="component" value="Unassembled WGS sequence"/>
</dbReference>
<evidence type="ECO:0000313" key="3">
    <source>
        <dbReference type="Proteomes" id="UP001597101"/>
    </source>
</evidence>
<dbReference type="RefSeq" id="WP_377212237.1">
    <property type="nucleotide sequence ID" value="NZ_JBHTJV010000005.1"/>
</dbReference>
<comment type="caution">
    <text evidence="2">The sequence shown here is derived from an EMBL/GenBank/DDBJ whole genome shotgun (WGS) entry which is preliminary data.</text>
</comment>
<evidence type="ECO:0000313" key="2">
    <source>
        <dbReference type="EMBL" id="MFD0916381.1"/>
    </source>
</evidence>
<gene>
    <name evidence="2" type="ORF">ACFQ14_08185</name>
</gene>
<dbReference type="InterPro" id="IPR007475">
    <property type="entry name" value="UbiK"/>
</dbReference>
<keyword evidence="1" id="KW-0175">Coiled coil</keyword>
<accession>A0ABW3FD53</accession>
<protein>
    <submittedName>
        <fullName evidence="2">Accessory factor UbiK family protein</fullName>
    </submittedName>
</protein>
<name>A0ABW3FD53_9HYPH</name>
<keyword evidence="3" id="KW-1185">Reference proteome</keyword>
<dbReference type="EMBL" id="JBHTJV010000005">
    <property type="protein sequence ID" value="MFD0916381.1"/>
    <property type="molecule type" value="Genomic_DNA"/>
</dbReference>
<sequence>MSQGPSRIFDEFAKLLTDATGVAQGARREVETAIKSQGERFLSQMDLVQRDEFEAVKEMASKARMENEALRAELEELKAAMGGAKKAPAKKPAAKKS</sequence>
<proteinExistence type="predicted"/>